<keyword evidence="3" id="KW-1185">Reference proteome</keyword>
<accession>A0ABS8W545</accession>
<protein>
    <submittedName>
        <fullName evidence="2">Sulfurtransferase TusA family protein</fullName>
    </submittedName>
</protein>
<dbReference type="InterPro" id="IPR001455">
    <property type="entry name" value="TusA-like"/>
</dbReference>
<dbReference type="SUPFAM" id="SSF64307">
    <property type="entry name" value="SirA-like"/>
    <property type="match status" value="1"/>
</dbReference>
<sequence>MTTLDCRDLSCPMPLINMRQWLAKAHPPAQLTLLVSDPGSKQDVPRYLIKHGIQFEREELPSAVLSLIIFLA</sequence>
<reference evidence="2 3" key="1">
    <citation type="journal article" date="2022" name="Environ. Microbiol. Rep.">
        <title>Eco-phylogenetic analyses reveal divergent evolution of vitamin B12 metabolism in the marine bacterial family 'Psychromonadaceae'.</title>
        <authorList>
            <person name="Jin X."/>
            <person name="Yang Y."/>
            <person name="Cao H."/>
            <person name="Gao B."/>
            <person name="Zhao Z."/>
        </authorList>
    </citation>
    <scope>NUCLEOTIDE SEQUENCE [LARGE SCALE GENOMIC DNA]</scope>
    <source>
        <strain evidence="2 3">MKS20</strain>
    </source>
</reference>
<evidence type="ECO:0000313" key="3">
    <source>
        <dbReference type="Proteomes" id="UP001201273"/>
    </source>
</evidence>
<dbReference type="EMBL" id="JAIMJA010000001">
    <property type="protein sequence ID" value="MCE2593415.1"/>
    <property type="molecule type" value="Genomic_DNA"/>
</dbReference>
<gene>
    <name evidence="2" type="ORF">K6Y31_01090</name>
</gene>
<comment type="caution">
    <text evidence="2">The sequence shown here is derived from an EMBL/GenBank/DDBJ whole genome shotgun (WGS) entry which is preliminary data.</text>
</comment>
<name>A0ABS8W545_9GAMM</name>
<dbReference type="InterPro" id="IPR036868">
    <property type="entry name" value="TusA-like_sf"/>
</dbReference>
<dbReference type="Pfam" id="PF01206">
    <property type="entry name" value="TusA"/>
    <property type="match status" value="1"/>
</dbReference>
<feature type="domain" description="UPF0033" evidence="1">
    <location>
        <begin position="3"/>
        <end position="59"/>
    </location>
</feature>
<organism evidence="2 3">
    <name type="scientific">Motilimonas cestriensis</name>
    <dbReference type="NCBI Taxonomy" id="2742685"/>
    <lineage>
        <taxon>Bacteria</taxon>
        <taxon>Pseudomonadati</taxon>
        <taxon>Pseudomonadota</taxon>
        <taxon>Gammaproteobacteria</taxon>
        <taxon>Alteromonadales</taxon>
        <taxon>Alteromonadales genera incertae sedis</taxon>
        <taxon>Motilimonas</taxon>
    </lineage>
</organism>
<evidence type="ECO:0000259" key="1">
    <source>
        <dbReference type="Pfam" id="PF01206"/>
    </source>
</evidence>
<dbReference type="RefSeq" id="WP_233051024.1">
    <property type="nucleotide sequence ID" value="NZ_JAIMJA010000001.1"/>
</dbReference>
<dbReference type="CDD" id="cd00291">
    <property type="entry name" value="SirA_YedF_YeeD"/>
    <property type="match status" value="1"/>
</dbReference>
<proteinExistence type="predicted"/>
<dbReference type="Proteomes" id="UP001201273">
    <property type="component" value="Unassembled WGS sequence"/>
</dbReference>
<dbReference type="Gene3D" id="3.30.110.40">
    <property type="entry name" value="TusA-like domain"/>
    <property type="match status" value="1"/>
</dbReference>
<evidence type="ECO:0000313" key="2">
    <source>
        <dbReference type="EMBL" id="MCE2593415.1"/>
    </source>
</evidence>